<accession>A0A5B0PPG4</accession>
<feature type="region of interest" description="Disordered" evidence="1">
    <location>
        <begin position="491"/>
        <end position="566"/>
    </location>
</feature>
<dbReference type="AlphaFoldDB" id="A0A5B0PPG4"/>
<feature type="compositionally biased region" description="Polar residues" evidence="1">
    <location>
        <begin position="101"/>
        <end position="111"/>
    </location>
</feature>
<proteinExistence type="predicted"/>
<evidence type="ECO:0000259" key="2">
    <source>
        <dbReference type="Pfam" id="PF05699"/>
    </source>
</evidence>
<comment type="caution">
    <text evidence="3">The sequence shown here is derived from an EMBL/GenBank/DDBJ whole genome shotgun (WGS) entry which is preliminary data.</text>
</comment>
<feature type="region of interest" description="Disordered" evidence="1">
    <location>
        <begin position="1"/>
        <end position="146"/>
    </location>
</feature>
<name>A0A5B0PPG4_PUCGR</name>
<dbReference type="InterPro" id="IPR012337">
    <property type="entry name" value="RNaseH-like_sf"/>
</dbReference>
<dbReference type="SUPFAM" id="SSF53098">
    <property type="entry name" value="Ribonuclease H-like"/>
    <property type="match status" value="1"/>
</dbReference>
<dbReference type="GO" id="GO:0046983">
    <property type="term" value="F:protein dimerization activity"/>
    <property type="evidence" value="ECO:0007669"/>
    <property type="project" value="InterPro"/>
</dbReference>
<evidence type="ECO:0000313" key="4">
    <source>
        <dbReference type="Proteomes" id="UP000325313"/>
    </source>
</evidence>
<gene>
    <name evidence="3" type="ORF">PGTUg99_023752</name>
</gene>
<dbReference type="PANTHER" id="PTHR47501:SF5">
    <property type="entry name" value="HAT C-TERMINAL DIMERISATION DOMAIN-CONTAINING PROTEIN"/>
    <property type="match status" value="1"/>
</dbReference>
<feature type="compositionally biased region" description="Polar residues" evidence="1">
    <location>
        <begin position="499"/>
        <end position="514"/>
    </location>
</feature>
<feature type="compositionally biased region" description="Polar residues" evidence="1">
    <location>
        <begin position="1"/>
        <end position="49"/>
    </location>
</feature>
<dbReference type="EMBL" id="VDEP01000337">
    <property type="protein sequence ID" value="KAA1102612.1"/>
    <property type="molecule type" value="Genomic_DNA"/>
</dbReference>
<sequence>MAPESTQTQSEIIQDTNGHSTDQSQTQPRQSTRASSVVLTPNMVTPSSDSRVRMTQPESKKRGPGNLSLSASVSNASTSQGQKKRKNKKSRTQIFSEKGKNGTTSLIPNQKENPKGSKAVKKVAKKTTRAENPDGAAFNYDQESDEQSVKIQPQTAKKIKEAMYAKVLDYFEEPVWKKGDREDTALNYKCKWCPGTYRAHPSSLGNLKAHRDGYTQMDKNNKGCVNRDQAKLAGIKLPPSVAEAMVMKEKSKDSKQPGITDFLSVKVAFDNKVLNQIMMIWQIRQALPWSRLEDPYLRAAIQYANHKARLYGRRWSADESKKLYRMLKTCVFDNLKKLDTKFTLVHNVWTTKGNRFAFIGAAVAYITSEWDYIVQHLTIKLIPWKHHGHLLARPIASLLKKGNLYQKMNSGSNNNTMASTMYKILNDNNDGKGRSDTWDPLTMHICCFCHKLALIVNAGLEALSLKTLPPGKTKESVLGFFPVLHRVTKEDKPEEFPVQGNNRSTVNMEQQIPGSNLEIDDDGRSADDDYNGSDENSEIEEESSSEDDTQKKTTVPAVINPTSQQKHTKTLRLYKELTMKLDVVIKKITRSAAQRANFDQTAQDLKVKVAPLIVGYGIRWNIKFESYRKAVNAREVIDRILKNDQEQNGAGTFANVMFSPRDWKEIDNLNCELELTAQMEGNQPTGAHVIPKYLELKENLREKINLSLESDTLYPMYQAMITRVDKYLMEATLCSTLVLATILHPCFQMDIFELAFGADSADVTQALELLKREFLHTKDTLKPISTNVPPTDPNVMLIPRPSTAPAQSLMARLASRMTQQPTAQEDEIEAYLKADISFKDRDIDDKDTPLRWWKANQKTYLTLAVMARAYLGSTGSSCAVERLFSTASDVCSSNRGRLLPSTMTHCISSLMWLREGTPLTGAFSDAGKALGALFPMQST</sequence>
<evidence type="ECO:0000256" key="1">
    <source>
        <dbReference type="SAM" id="MobiDB-lite"/>
    </source>
</evidence>
<reference evidence="3 4" key="1">
    <citation type="submission" date="2019-05" db="EMBL/GenBank/DDBJ databases">
        <title>Emergence of the Ug99 lineage of the wheat stem rust pathogen through somatic hybridization.</title>
        <authorList>
            <person name="Li F."/>
            <person name="Upadhyaya N.M."/>
            <person name="Sperschneider J."/>
            <person name="Matny O."/>
            <person name="Nguyen-Phuc H."/>
            <person name="Mago R."/>
            <person name="Raley C."/>
            <person name="Miller M.E."/>
            <person name="Silverstein K.A.T."/>
            <person name="Henningsen E."/>
            <person name="Hirsch C.D."/>
            <person name="Visser B."/>
            <person name="Pretorius Z.A."/>
            <person name="Steffenson B.J."/>
            <person name="Schwessinger B."/>
            <person name="Dodds P.N."/>
            <person name="Figueroa M."/>
        </authorList>
    </citation>
    <scope>NUCLEOTIDE SEQUENCE [LARGE SCALE GENOMIC DNA]</scope>
    <source>
        <strain evidence="3 4">Ug99</strain>
    </source>
</reference>
<dbReference type="PANTHER" id="PTHR47501">
    <property type="entry name" value="TRANSPOSASE-RELATED"/>
    <property type="match status" value="1"/>
</dbReference>
<evidence type="ECO:0000313" key="3">
    <source>
        <dbReference type="EMBL" id="KAA1102612.1"/>
    </source>
</evidence>
<feature type="compositionally biased region" description="Low complexity" evidence="1">
    <location>
        <begin position="66"/>
        <end position="79"/>
    </location>
</feature>
<organism evidence="3 4">
    <name type="scientific">Puccinia graminis f. sp. tritici</name>
    <dbReference type="NCBI Taxonomy" id="56615"/>
    <lineage>
        <taxon>Eukaryota</taxon>
        <taxon>Fungi</taxon>
        <taxon>Dikarya</taxon>
        <taxon>Basidiomycota</taxon>
        <taxon>Pucciniomycotina</taxon>
        <taxon>Pucciniomycetes</taxon>
        <taxon>Pucciniales</taxon>
        <taxon>Pucciniaceae</taxon>
        <taxon>Puccinia</taxon>
    </lineage>
</organism>
<protein>
    <recommendedName>
        <fullName evidence="2">HAT C-terminal dimerisation domain-containing protein</fullName>
    </recommendedName>
</protein>
<dbReference type="Pfam" id="PF05699">
    <property type="entry name" value="Dimer_Tnp_hAT"/>
    <property type="match status" value="1"/>
</dbReference>
<dbReference type="InterPro" id="IPR008906">
    <property type="entry name" value="HATC_C_dom"/>
</dbReference>
<feature type="compositionally biased region" description="Basic residues" evidence="1">
    <location>
        <begin position="118"/>
        <end position="127"/>
    </location>
</feature>
<feature type="compositionally biased region" description="Basic residues" evidence="1">
    <location>
        <begin position="82"/>
        <end position="91"/>
    </location>
</feature>
<feature type="compositionally biased region" description="Acidic residues" evidence="1">
    <location>
        <begin position="528"/>
        <end position="547"/>
    </location>
</feature>
<dbReference type="Proteomes" id="UP000325313">
    <property type="component" value="Unassembled WGS sequence"/>
</dbReference>
<feature type="domain" description="HAT C-terminal dimerisation" evidence="2">
    <location>
        <begin position="828"/>
        <end position="909"/>
    </location>
</feature>